<name>A0ABX1VPQ3_9FIRM</name>
<dbReference type="Pfam" id="PF20938">
    <property type="entry name" value="DUF2264_C"/>
    <property type="match status" value="1"/>
</dbReference>
<gene>
    <name evidence="3" type="ORF">G9470_10565</name>
</gene>
<protein>
    <submittedName>
        <fullName evidence="3">DUF2264 domain-containing protein</fullName>
    </submittedName>
</protein>
<evidence type="ECO:0000313" key="4">
    <source>
        <dbReference type="Proteomes" id="UP000539052"/>
    </source>
</evidence>
<accession>A0ABX1VPQ3</accession>
<evidence type="ECO:0000313" key="3">
    <source>
        <dbReference type="EMBL" id="NNJ30228.1"/>
    </source>
</evidence>
<dbReference type="RefSeq" id="WP_170821427.1">
    <property type="nucleotide sequence ID" value="NZ_JAAOXG010000020.1"/>
</dbReference>
<evidence type="ECO:0000259" key="1">
    <source>
        <dbReference type="Pfam" id="PF10022"/>
    </source>
</evidence>
<proteinExistence type="predicted"/>
<dbReference type="PANTHER" id="PTHR35339:SF4">
    <property type="entry name" value="LINALOOL DEHYDRATASE_ISOMERASE DOMAIN-CONTAINING PROTEIN"/>
    <property type="match status" value="1"/>
</dbReference>
<dbReference type="InterPro" id="IPR049237">
    <property type="entry name" value="DUF2264_C"/>
</dbReference>
<feature type="domain" description="DUF2264" evidence="2">
    <location>
        <begin position="364"/>
        <end position="588"/>
    </location>
</feature>
<dbReference type="InterPro" id="IPR016624">
    <property type="entry name" value="UCP014753"/>
</dbReference>
<organism evidence="3 4">
    <name type="scientific">Lacrimispora defluvii</name>
    <dbReference type="NCBI Taxonomy" id="2719233"/>
    <lineage>
        <taxon>Bacteria</taxon>
        <taxon>Bacillati</taxon>
        <taxon>Bacillota</taxon>
        <taxon>Clostridia</taxon>
        <taxon>Lachnospirales</taxon>
        <taxon>Lachnospiraceae</taxon>
        <taxon>Lacrimispora</taxon>
    </lineage>
</organism>
<feature type="domain" description="DUF2264" evidence="1">
    <location>
        <begin position="7"/>
        <end position="356"/>
    </location>
</feature>
<keyword evidence="4" id="KW-1185">Reference proteome</keyword>
<dbReference type="PANTHER" id="PTHR35339">
    <property type="entry name" value="LINALOOL DEHYDRATASE_ISOMERASE DOMAIN-CONTAINING PROTEIN"/>
    <property type="match status" value="1"/>
</dbReference>
<dbReference type="InterPro" id="IPR049349">
    <property type="entry name" value="DUF2264_N"/>
</dbReference>
<dbReference type="PIRSF" id="PIRSF014753">
    <property type="entry name" value="UCP014753"/>
    <property type="match status" value="1"/>
</dbReference>
<comment type="caution">
    <text evidence="3">The sequence shown here is derived from an EMBL/GenBank/DDBJ whole genome shotgun (WGS) entry which is preliminary data.</text>
</comment>
<evidence type="ECO:0000259" key="2">
    <source>
        <dbReference type="Pfam" id="PF20938"/>
    </source>
</evidence>
<dbReference type="Pfam" id="PF10022">
    <property type="entry name" value="DUF2264"/>
    <property type="match status" value="1"/>
</dbReference>
<reference evidence="3 4" key="1">
    <citation type="submission" date="2020-03" db="EMBL/GenBank/DDBJ databases">
        <title>Genome Sequence of industrial isolate, B5A.</title>
        <authorList>
            <person name="Sharma S."/>
            <person name="Patil P.B."/>
            <person name="Korpole S."/>
        </authorList>
    </citation>
    <scope>NUCLEOTIDE SEQUENCE [LARGE SCALE GENOMIC DNA]</scope>
    <source>
        <strain evidence="3 4">PI-S10-B5A</strain>
    </source>
</reference>
<dbReference type="Proteomes" id="UP000539052">
    <property type="component" value="Unassembled WGS sequence"/>
</dbReference>
<sequence length="626" mass="71854">MDVALKTRNDAVRLFLDTIRPLKPFYSPHLAFLHVGNTGVHYGEKSARMEGFARVLWGLGPLWSGDNNNLSENEQKEIKDWLVIYREGIIHGTDPDDAEYWGDLFDYDQKMVEVAALVFTIAVNRDKLWDPLDETEKSNLYRWLSQMNNYDMPQNNWRYFRILTNMLFRILGLEWSKQRMDEDFSLIESFYTGDGWYCDGNPEQIDYYVAFAIHYYGLIYARLMEGIEPERCRILKERSTQFFDDFVYWFANNGEEVPFGRSLTYRYAHSGPFGAMAYAGLDVDYGVLKNLTLRNLESWMRRPIFDNSGVLTIGYGYPSLLASEKYNGCGSPYWCNKAFLILGLNEDHPFWQAEPRDYPYEPSKVLKHPHMIITHDTHHHVLAYVTGQHLQHNHGGGPEKYEKLVYSNQFGFSVSRGTDLSEGAFDNTLAVSLKGENRYFMRSGQSHFSLSEDTLSSEYSPVSGVTIESTVIPCSSWHIRIHKITNTIPIDVADGGFAISQENCFQIEMGRKTGRYEEKDVKTDDSSVFAKFQWGISGIVSETGQSPELVPAFPNTNLFYNLTVIPVIKGSFEAGVHLMVTSVFADRSYEAEALMEEKPEIRIEEKQVKIINKGKIVTVLCQKDVE</sequence>
<dbReference type="EMBL" id="JAAOXG010000020">
    <property type="protein sequence ID" value="NNJ30228.1"/>
    <property type="molecule type" value="Genomic_DNA"/>
</dbReference>